<feature type="domain" description="TNFR-Cys" evidence="11">
    <location>
        <begin position="180"/>
        <end position="220"/>
    </location>
</feature>
<proteinExistence type="predicted"/>
<evidence type="ECO:0000256" key="1">
    <source>
        <dbReference type="ARBA" id="ARBA00004613"/>
    </source>
</evidence>
<keyword evidence="6 8" id="KW-1015">Disulfide bond</keyword>
<comment type="subcellular location">
    <subcellularLocation>
        <location evidence="1">Secreted</location>
    </subcellularLocation>
</comment>
<evidence type="ECO:0000256" key="4">
    <source>
        <dbReference type="ARBA" id="ARBA00022729"/>
    </source>
</evidence>
<dbReference type="AlphaFoldDB" id="A0A6J8CZG7"/>
<keyword evidence="3" id="KW-0053">Apoptosis</keyword>
<evidence type="ECO:0000256" key="3">
    <source>
        <dbReference type="ARBA" id="ARBA00022703"/>
    </source>
</evidence>
<dbReference type="PANTHER" id="PTHR23097:SF181">
    <property type="entry name" value="CASPASE-8-LIKE"/>
    <property type="match status" value="1"/>
</dbReference>
<dbReference type="OrthoDB" id="6162225at2759"/>
<feature type="repeat" description="TNFR-Cys" evidence="8">
    <location>
        <begin position="94"/>
        <end position="136"/>
    </location>
</feature>
<protein>
    <submittedName>
        <fullName evidence="12">TNFRSF6B</fullName>
    </submittedName>
</protein>
<feature type="domain" description="TNFR-Cys" evidence="11">
    <location>
        <begin position="137"/>
        <end position="178"/>
    </location>
</feature>
<reference evidence="12 13" key="1">
    <citation type="submission" date="2020-06" db="EMBL/GenBank/DDBJ databases">
        <authorList>
            <person name="Li R."/>
            <person name="Bekaert M."/>
        </authorList>
    </citation>
    <scope>NUCLEOTIDE SEQUENCE [LARGE SCALE GENOMIC DNA]</scope>
    <source>
        <strain evidence="13">wild</strain>
    </source>
</reference>
<dbReference type="Proteomes" id="UP000507470">
    <property type="component" value="Unassembled WGS sequence"/>
</dbReference>
<dbReference type="PROSITE" id="PS50050">
    <property type="entry name" value="TNFR_NGFR_2"/>
    <property type="match status" value="3"/>
</dbReference>
<feature type="domain" description="TNFR-Cys" evidence="11">
    <location>
        <begin position="94"/>
        <end position="136"/>
    </location>
</feature>
<accession>A0A6J8CZG7</accession>
<feature type="chain" id="PRO_5027109762" evidence="9">
    <location>
        <begin position="21"/>
        <end position="419"/>
    </location>
</feature>
<dbReference type="SUPFAM" id="SSF47986">
    <property type="entry name" value="DEATH domain"/>
    <property type="match status" value="1"/>
</dbReference>
<dbReference type="GO" id="GO:0006915">
    <property type="term" value="P:apoptotic process"/>
    <property type="evidence" value="ECO:0007669"/>
    <property type="project" value="UniProtKB-KW"/>
</dbReference>
<dbReference type="InterPro" id="IPR000488">
    <property type="entry name" value="Death_dom"/>
</dbReference>
<dbReference type="Gene3D" id="2.10.50.10">
    <property type="entry name" value="Tumor Necrosis Factor Receptor, subunit A, domain 2"/>
    <property type="match status" value="2"/>
</dbReference>
<dbReference type="SUPFAM" id="SSF57586">
    <property type="entry name" value="TNF receptor-like"/>
    <property type="match status" value="2"/>
</dbReference>
<feature type="domain" description="Death" evidence="10">
    <location>
        <begin position="331"/>
        <end position="408"/>
    </location>
</feature>
<dbReference type="SMART" id="SM00208">
    <property type="entry name" value="TNFR"/>
    <property type="match status" value="3"/>
</dbReference>
<dbReference type="PANTHER" id="PTHR23097">
    <property type="entry name" value="TUMOR NECROSIS FACTOR RECEPTOR SUPERFAMILY MEMBER"/>
    <property type="match status" value="1"/>
</dbReference>
<evidence type="ECO:0000256" key="5">
    <source>
        <dbReference type="ARBA" id="ARBA00022737"/>
    </source>
</evidence>
<feature type="disulfide bond" evidence="8">
    <location>
        <begin position="181"/>
        <end position="196"/>
    </location>
</feature>
<keyword evidence="4 9" id="KW-0732">Signal</keyword>
<evidence type="ECO:0000256" key="9">
    <source>
        <dbReference type="SAM" id="SignalP"/>
    </source>
</evidence>
<dbReference type="EMBL" id="CACVKT020006392">
    <property type="protein sequence ID" value="CAC5401225.1"/>
    <property type="molecule type" value="Genomic_DNA"/>
</dbReference>
<feature type="disulfide bond" evidence="8">
    <location>
        <begin position="202"/>
        <end position="220"/>
    </location>
</feature>
<feature type="disulfide bond" evidence="8">
    <location>
        <begin position="160"/>
        <end position="178"/>
    </location>
</feature>
<name>A0A6J8CZG7_MYTCO</name>
<dbReference type="Gene3D" id="1.10.533.10">
    <property type="entry name" value="Death Domain, Fas"/>
    <property type="match status" value="1"/>
</dbReference>
<evidence type="ECO:0000313" key="12">
    <source>
        <dbReference type="EMBL" id="CAC5401225.1"/>
    </source>
</evidence>
<dbReference type="InterPro" id="IPR052459">
    <property type="entry name" value="TNFRSF_decoy_receptor"/>
</dbReference>
<evidence type="ECO:0000259" key="11">
    <source>
        <dbReference type="PROSITE" id="PS50050"/>
    </source>
</evidence>
<dbReference type="PROSITE" id="PS50017">
    <property type="entry name" value="DEATH_DOMAIN"/>
    <property type="match status" value="1"/>
</dbReference>
<feature type="disulfide bond" evidence="8">
    <location>
        <begin position="199"/>
        <end position="212"/>
    </location>
</feature>
<evidence type="ECO:0000256" key="7">
    <source>
        <dbReference type="ARBA" id="ARBA00023180"/>
    </source>
</evidence>
<gene>
    <name evidence="12" type="ORF">MCOR_35328</name>
</gene>
<feature type="repeat" description="TNFR-Cys" evidence="8">
    <location>
        <begin position="180"/>
        <end position="220"/>
    </location>
</feature>
<evidence type="ECO:0000259" key="10">
    <source>
        <dbReference type="PROSITE" id="PS50017"/>
    </source>
</evidence>
<sequence length="419" mass="47406">MRKGQIVIIILCFGGYSVHTIKQIEIAPEIPTKTYTSGRKYGAVLHRYRKELSNNYGPHSTYIAPNGLTCYVCRPGFHKLSDCFVNRTIALCEPCPSGEYNSKHSRAIRCARCSTYCVDHHAVITHQCNATTDITCRCKNGYYNHSKGSREWICVPYSKCPPGEGVYVQGTSEKDTQCRRCNSSTYSSISSSEEKCKSCSVCSSGQIIDQICNGIQDNTCISKENIFILEIGYLKNLLSLLSSKSRNQSEIKKNGTKFNMVSVGLLTSTIDQSGKTNESTKEFTNAMETVSELPSDRCTDSERDHDFLERNKGKEWLAVFKTVSNNINVQKWKLVIRTLFSNYDDITRAQVKIDQICYRYPNDVVEQVYQCLLDWKKRAADEAYLDDIIDALKNESMLGMANDLQKSYSSLLNNTDNKR</sequence>
<comment type="caution">
    <text evidence="8">Lacks conserved residue(s) required for the propagation of feature annotation.</text>
</comment>
<dbReference type="GO" id="GO:0005576">
    <property type="term" value="C:extracellular region"/>
    <property type="evidence" value="ECO:0007669"/>
    <property type="project" value="UniProtKB-SubCell"/>
</dbReference>
<keyword evidence="13" id="KW-1185">Reference proteome</keyword>
<keyword evidence="7" id="KW-0325">Glycoprotein</keyword>
<evidence type="ECO:0000313" key="13">
    <source>
        <dbReference type="Proteomes" id="UP000507470"/>
    </source>
</evidence>
<evidence type="ECO:0000256" key="2">
    <source>
        <dbReference type="ARBA" id="ARBA00022525"/>
    </source>
</evidence>
<evidence type="ECO:0000256" key="6">
    <source>
        <dbReference type="ARBA" id="ARBA00023157"/>
    </source>
</evidence>
<dbReference type="InterPro" id="IPR011029">
    <property type="entry name" value="DEATH-like_dom_sf"/>
</dbReference>
<dbReference type="Pfam" id="PF00020">
    <property type="entry name" value="TNFR_c6"/>
    <property type="match status" value="3"/>
</dbReference>
<dbReference type="PROSITE" id="PS00652">
    <property type="entry name" value="TNFR_NGFR_1"/>
    <property type="match status" value="2"/>
</dbReference>
<dbReference type="GO" id="GO:0007165">
    <property type="term" value="P:signal transduction"/>
    <property type="evidence" value="ECO:0007669"/>
    <property type="project" value="InterPro"/>
</dbReference>
<keyword evidence="2" id="KW-0964">Secreted</keyword>
<organism evidence="12 13">
    <name type="scientific">Mytilus coruscus</name>
    <name type="common">Sea mussel</name>
    <dbReference type="NCBI Taxonomy" id="42192"/>
    <lineage>
        <taxon>Eukaryota</taxon>
        <taxon>Metazoa</taxon>
        <taxon>Spiralia</taxon>
        <taxon>Lophotrochozoa</taxon>
        <taxon>Mollusca</taxon>
        <taxon>Bivalvia</taxon>
        <taxon>Autobranchia</taxon>
        <taxon>Pteriomorphia</taxon>
        <taxon>Mytilida</taxon>
        <taxon>Mytiloidea</taxon>
        <taxon>Mytilidae</taxon>
        <taxon>Mytilinae</taxon>
        <taxon>Mytilus</taxon>
    </lineage>
</organism>
<feature type="signal peptide" evidence="9">
    <location>
        <begin position="1"/>
        <end position="20"/>
    </location>
</feature>
<keyword evidence="5" id="KW-0677">Repeat</keyword>
<evidence type="ECO:0000256" key="8">
    <source>
        <dbReference type="PROSITE-ProRule" id="PRU00206"/>
    </source>
</evidence>
<feature type="repeat" description="TNFR-Cys" evidence="8">
    <location>
        <begin position="137"/>
        <end position="178"/>
    </location>
</feature>
<dbReference type="InterPro" id="IPR001368">
    <property type="entry name" value="TNFR/NGFR_Cys_rich_reg"/>
</dbReference>
<feature type="disulfide bond" evidence="8">
    <location>
        <begin position="95"/>
        <end position="110"/>
    </location>
</feature>